<dbReference type="EMBL" id="OU963865">
    <property type="protein sequence ID" value="CAH0388065.1"/>
    <property type="molecule type" value="Genomic_DNA"/>
</dbReference>
<evidence type="ECO:0000313" key="3">
    <source>
        <dbReference type="Proteomes" id="UP001152759"/>
    </source>
</evidence>
<dbReference type="AlphaFoldDB" id="A0A9P0ACU4"/>
<sequence>MMVAMNASLCAEAAGSPSMADDGGREPCSAPAPTLTEERLIRSVILLAMALVSYTSNVYVLIALKFSRFKPKSKSMAFLQIVSRHCFVLSPPFKISRSISVSYEIVPLPQI</sequence>
<evidence type="ECO:0000256" key="1">
    <source>
        <dbReference type="SAM" id="Phobius"/>
    </source>
</evidence>
<keyword evidence="1" id="KW-1133">Transmembrane helix</keyword>
<organism evidence="2 3">
    <name type="scientific">Bemisia tabaci</name>
    <name type="common">Sweetpotato whitefly</name>
    <name type="synonym">Aleurodes tabaci</name>
    <dbReference type="NCBI Taxonomy" id="7038"/>
    <lineage>
        <taxon>Eukaryota</taxon>
        <taxon>Metazoa</taxon>
        <taxon>Ecdysozoa</taxon>
        <taxon>Arthropoda</taxon>
        <taxon>Hexapoda</taxon>
        <taxon>Insecta</taxon>
        <taxon>Pterygota</taxon>
        <taxon>Neoptera</taxon>
        <taxon>Paraneoptera</taxon>
        <taxon>Hemiptera</taxon>
        <taxon>Sternorrhyncha</taxon>
        <taxon>Aleyrodoidea</taxon>
        <taxon>Aleyrodidae</taxon>
        <taxon>Aleyrodinae</taxon>
        <taxon>Bemisia</taxon>
    </lineage>
</organism>
<gene>
    <name evidence="2" type="ORF">BEMITA_LOCUS7009</name>
</gene>
<accession>A0A9P0ACU4</accession>
<name>A0A9P0ACU4_BEMTA</name>
<keyword evidence="1" id="KW-0472">Membrane</keyword>
<dbReference type="Proteomes" id="UP001152759">
    <property type="component" value="Chromosome 4"/>
</dbReference>
<reference evidence="2" key="1">
    <citation type="submission" date="2021-12" db="EMBL/GenBank/DDBJ databases">
        <authorList>
            <person name="King R."/>
        </authorList>
    </citation>
    <scope>NUCLEOTIDE SEQUENCE</scope>
</reference>
<evidence type="ECO:0000313" key="2">
    <source>
        <dbReference type="EMBL" id="CAH0388065.1"/>
    </source>
</evidence>
<protein>
    <submittedName>
        <fullName evidence="2">Uncharacterized protein</fullName>
    </submittedName>
</protein>
<feature type="transmembrane region" description="Helical" evidence="1">
    <location>
        <begin position="44"/>
        <end position="64"/>
    </location>
</feature>
<proteinExistence type="predicted"/>
<keyword evidence="3" id="KW-1185">Reference proteome</keyword>
<keyword evidence="1" id="KW-0812">Transmembrane</keyword>